<gene>
    <name evidence="1" type="ORF">LTR97_006402</name>
</gene>
<reference evidence="1" key="1">
    <citation type="submission" date="2023-08" db="EMBL/GenBank/DDBJ databases">
        <title>Black Yeasts Isolated from many extreme environments.</title>
        <authorList>
            <person name="Coleine C."/>
            <person name="Stajich J.E."/>
            <person name="Selbmann L."/>
        </authorList>
    </citation>
    <scope>NUCLEOTIDE SEQUENCE</scope>
    <source>
        <strain evidence="1">CCFEE 5810</strain>
    </source>
</reference>
<dbReference type="EMBL" id="JAVRQU010000009">
    <property type="protein sequence ID" value="KAK5698754.1"/>
    <property type="molecule type" value="Genomic_DNA"/>
</dbReference>
<organism evidence="1 2">
    <name type="scientific">Elasticomyces elasticus</name>
    <dbReference type="NCBI Taxonomy" id="574655"/>
    <lineage>
        <taxon>Eukaryota</taxon>
        <taxon>Fungi</taxon>
        <taxon>Dikarya</taxon>
        <taxon>Ascomycota</taxon>
        <taxon>Pezizomycotina</taxon>
        <taxon>Dothideomycetes</taxon>
        <taxon>Dothideomycetidae</taxon>
        <taxon>Mycosphaerellales</taxon>
        <taxon>Teratosphaeriaceae</taxon>
        <taxon>Elasticomyces</taxon>
    </lineage>
</organism>
<name>A0AAN7ZN72_9PEZI</name>
<sequence>MRLLNVKTRELVNFTDPPLYAVLSHRWSGDELSYDDYCLVLQARRRLPITPGQALDATTTELQSRVLEITNTVGYRKIEGFCKFAREDHQTWVYDIIIGGKQDVMFDYVSTDLANA</sequence>
<dbReference type="Proteomes" id="UP001310594">
    <property type="component" value="Unassembled WGS sequence"/>
</dbReference>
<dbReference type="AlphaFoldDB" id="A0AAN7ZN72"/>
<protein>
    <submittedName>
        <fullName evidence="1">Uncharacterized protein</fullName>
    </submittedName>
</protein>
<evidence type="ECO:0000313" key="1">
    <source>
        <dbReference type="EMBL" id="KAK5698754.1"/>
    </source>
</evidence>
<accession>A0AAN7ZN72</accession>
<evidence type="ECO:0000313" key="2">
    <source>
        <dbReference type="Proteomes" id="UP001310594"/>
    </source>
</evidence>
<comment type="caution">
    <text evidence="1">The sequence shown here is derived from an EMBL/GenBank/DDBJ whole genome shotgun (WGS) entry which is preliminary data.</text>
</comment>
<proteinExistence type="predicted"/>